<evidence type="ECO:0000313" key="1">
    <source>
        <dbReference type="EMBL" id="KAI9919020.1"/>
    </source>
</evidence>
<comment type="caution">
    <text evidence="1">The sequence shown here is derived from an EMBL/GenBank/DDBJ whole genome shotgun (WGS) entry which is preliminary data.</text>
</comment>
<name>A0ACC0WK30_9STRA</name>
<protein>
    <submittedName>
        <fullName evidence="1">Uncharacterized protein</fullName>
    </submittedName>
</protein>
<dbReference type="EMBL" id="CM047591">
    <property type="protein sequence ID" value="KAI9919020.1"/>
    <property type="molecule type" value="Genomic_DNA"/>
</dbReference>
<sequence>MEWQDEKKALLATISRQEQEMGALARRFRLLQATLKEQQKLLERYQRALGVVKGAKVPEAAKSSGSAKTESKPTELVDHTWIKKRADLNTSFKPKEKTAPFKPGSKRKRNELAATWAEEKQKIGKKPAQKHIVNVSASETSNKENVQTLNRAQSFAYVEVVRNRDERKALPGHDCVQCKKYYNALDENGAADAAAQKGKCSRHRARLEPYETPDDFWRLSFPDSEPQ</sequence>
<organism evidence="1 2">
    <name type="scientific">Peronosclerospora sorghi</name>
    <dbReference type="NCBI Taxonomy" id="230839"/>
    <lineage>
        <taxon>Eukaryota</taxon>
        <taxon>Sar</taxon>
        <taxon>Stramenopiles</taxon>
        <taxon>Oomycota</taxon>
        <taxon>Peronosporomycetes</taxon>
        <taxon>Peronosporales</taxon>
        <taxon>Peronosporaceae</taxon>
        <taxon>Peronosclerospora</taxon>
    </lineage>
</organism>
<reference evidence="1 2" key="1">
    <citation type="journal article" date="2022" name="bioRxiv">
        <title>The genome of the oomycete Peronosclerospora sorghi, a cosmopolitan pathogen of maize and sorghum, is inflated with dispersed pseudogenes.</title>
        <authorList>
            <person name="Fletcher K."/>
            <person name="Martin F."/>
            <person name="Isakeit T."/>
            <person name="Cavanaugh K."/>
            <person name="Magill C."/>
            <person name="Michelmore R."/>
        </authorList>
    </citation>
    <scope>NUCLEOTIDE SEQUENCE [LARGE SCALE GENOMIC DNA]</scope>
    <source>
        <strain evidence="1">P6</strain>
    </source>
</reference>
<dbReference type="Proteomes" id="UP001163321">
    <property type="component" value="Chromosome 12"/>
</dbReference>
<proteinExistence type="predicted"/>
<evidence type="ECO:0000313" key="2">
    <source>
        <dbReference type="Proteomes" id="UP001163321"/>
    </source>
</evidence>
<gene>
    <name evidence="1" type="ORF">PsorP6_011955</name>
</gene>
<keyword evidence="2" id="KW-1185">Reference proteome</keyword>
<accession>A0ACC0WK30</accession>